<reference evidence="2" key="1">
    <citation type="submission" date="2018-04" db="EMBL/GenBank/DDBJ databases">
        <authorList>
            <person name="Cornet L."/>
        </authorList>
    </citation>
    <scope>NUCLEOTIDE SEQUENCE [LARGE SCALE GENOMIC DNA]</scope>
</reference>
<dbReference type="AlphaFoldDB" id="A0A2W4XTK7"/>
<accession>A0A2W4XTK7</accession>
<gene>
    <name evidence="1" type="ORF">DCF15_01455</name>
</gene>
<sequence length="67" mass="7391">MKITDIVYVRKQGYPLLKMTIDGISTVVSSEQKALLIRAGIVCVGSALADKLLVEFRSYSRSNPCQD</sequence>
<protein>
    <submittedName>
        <fullName evidence="1">Uncharacterized protein</fullName>
    </submittedName>
</protein>
<name>A0A2W4XTK7_9CYAN</name>
<dbReference type="EMBL" id="QBMP01000006">
    <property type="protein sequence ID" value="PZO60803.1"/>
    <property type="molecule type" value="Genomic_DNA"/>
</dbReference>
<comment type="caution">
    <text evidence="1">The sequence shown here is derived from an EMBL/GenBank/DDBJ whole genome shotgun (WGS) entry which is preliminary data.</text>
</comment>
<evidence type="ECO:0000313" key="2">
    <source>
        <dbReference type="Proteomes" id="UP000249794"/>
    </source>
</evidence>
<organism evidence="1 2">
    <name type="scientific">Phormidesmis priestleyi</name>
    <dbReference type="NCBI Taxonomy" id="268141"/>
    <lineage>
        <taxon>Bacteria</taxon>
        <taxon>Bacillati</taxon>
        <taxon>Cyanobacteriota</taxon>
        <taxon>Cyanophyceae</taxon>
        <taxon>Leptolyngbyales</taxon>
        <taxon>Leptolyngbyaceae</taxon>
        <taxon>Phormidesmis</taxon>
    </lineage>
</organism>
<reference evidence="1 2" key="2">
    <citation type="submission" date="2018-06" db="EMBL/GenBank/DDBJ databases">
        <title>Metagenomic assembly of (sub)arctic Cyanobacteria and their associated microbiome from non-axenic cultures.</title>
        <authorList>
            <person name="Baurain D."/>
        </authorList>
    </citation>
    <scope>NUCLEOTIDE SEQUENCE [LARGE SCALE GENOMIC DNA]</scope>
    <source>
        <strain evidence="1">ULC027bin1</strain>
    </source>
</reference>
<proteinExistence type="predicted"/>
<evidence type="ECO:0000313" key="1">
    <source>
        <dbReference type="EMBL" id="PZO60803.1"/>
    </source>
</evidence>
<dbReference type="Proteomes" id="UP000249794">
    <property type="component" value="Unassembled WGS sequence"/>
</dbReference>